<dbReference type="HOGENOM" id="CLU_1064629_0_0_10"/>
<evidence type="ECO:0000313" key="2">
    <source>
        <dbReference type="Proteomes" id="UP000008461"/>
    </source>
</evidence>
<dbReference type="EMBL" id="CP002691">
    <property type="protein sequence ID" value="AEE50417.1"/>
    <property type="molecule type" value="Genomic_DNA"/>
</dbReference>
<dbReference type="KEGG" id="hhy:Halhy_2544"/>
<reference evidence="1 2" key="1">
    <citation type="journal article" date="2011" name="Stand. Genomic Sci.">
        <title>Complete genome sequence of Haliscomenobacter hydrossis type strain (O).</title>
        <authorList>
            <consortium name="US DOE Joint Genome Institute (JGI-PGF)"/>
            <person name="Daligault H."/>
            <person name="Lapidus A."/>
            <person name="Zeytun A."/>
            <person name="Nolan M."/>
            <person name="Lucas S."/>
            <person name="Del Rio T.G."/>
            <person name="Tice H."/>
            <person name="Cheng J.F."/>
            <person name="Tapia R."/>
            <person name="Han C."/>
            <person name="Goodwin L."/>
            <person name="Pitluck S."/>
            <person name="Liolios K."/>
            <person name="Pagani I."/>
            <person name="Ivanova N."/>
            <person name="Huntemann M."/>
            <person name="Mavromatis K."/>
            <person name="Mikhailova N."/>
            <person name="Pati A."/>
            <person name="Chen A."/>
            <person name="Palaniappan K."/>
            <person name="Land M."/>
            <person name="Hauser L."/>
            <person name="Brambilla E.M."/>
            <person name="Rohde M."/>
            <person name="Verbarg S."/>
            <person name="Goker M."/>
            <person name="Bristow J."/>
            <person name="Eisen J.A."/>
            <person name="Markowitz V."/>
            <person name="Hugenholtz P."/>
            <person name="Kyrpides N.C."/>
            <person name="Klenk H.P."/>
            <person name="Woyke T."/>
        </authorList>
    </citation>
    <scope>NUCLEOTIDE SEQUENCE [LARGE SCALE GENOMIC DNA]</scope>
    <source>
        <strain evidence="2">ATCC 27775 / DSM 1100 / LMG 10767 / O</strain>
    </source>
</reference>
<gene>
    <name evidence="1" type="ordered locus">Halhy_2544</name>
</gene>
<dbReference type="OrthoDB" id="661524at2"/>
<dbReference type="RefSeq" id="WP_013764966.1">
    <property type="nucleotide sequence ID" value="NC_015510.1"/>
</dbReference>
<dbReference type="Proteomes" id="UP000008461">
    <property type="component" value="Chromosome"/>
</dbReference>
<sequence>MAFHKNDEPGKKISFAKAEKLIEENVIDLGSELGITSLSGFLSADILNEVLNDRPDCVGIRIYNATEINGLILVGVFSEGDELDENPRGMPGYVISRGTPEQMQFDRVTRRFAADTVWHFWKLVTVFDGQDATFASYFSARVIRELLQAEDCNGIKFYTVGLLESGKFPFTHLAVPAKHTPLIGIELRGQAGNCIICPDPCPPRCAPDAPIGNDIQDVALTESELRAAIQSMEPAEDVFETIAGTKYLIAWQQVQDESDIA</sequence>
<reference key="2">
    <citation type="submission" date="2011-04" db="EMBL/GenBank/DDBJ databases">
        <title>Complete sequence of chromosome of Haliscomenobacter hydrossis DSM 1100.</title>
        <authorList>
            <consortium name="US DOE Joint Genome Institute (JGI-PGF)"/>
            <person name="Lucas S."/>
            <person name="Han J."/>
            <person name="Lapidus A."/>
            <person name="Bruce D."/>
            <person name="Goodwin L."/>
            <person name="Pitluck S."/>
            <person name="Peters L."/>
            <person name="Kyrpides N."/>
            <person name="Mavromatis K."/>
            <person name="Ivanova N."/>
            <person name="Ovchinnikova G."/>
            <person name="Pagani I."/>
            <person name="Daligault H."/>
            <person name="Detter J.C."/>
            <person name="Han C."/>
            <person name="Land M."/>
            <person name="Hauser L."/>
            <person name="Markowitz V."/>
            <person name="Cheng J.-F."/>
            <person name="Hugenholtz P."/>
            <person name="Woyke T."/>
            <person name="Wu D."/>
            <person name="Verbarg S."/>
            <person name="Frueling A."/>
            <person name="Brambilla E."/>
            <person name="Klenk H.-P."/>
            <person name="Eisen J.A."/>
        </authorList>
    </citation>
    <scope>NUCLEOTIDE SEQUENCE</scope>
    <source>
        <strain>DSM 1100</strain>
    </source>
</reference>
<dbReference type="AlphaFoldDB" id="F4KYL1"/>
<evidence type="ECO:0000313" key="1">
    <source>
        <dbReference type="EMBL" id="AEE50417.1"/>
    </source>
</evidence>
<name>F4KYL1_HALH1</name>
<keyword evidence="2" id="KW-1185">Reference proteome</keyword>
<accession>F4KYL1</accession>
<protein>
    <submittedName>
        <fullName evidence="1">Uncharacterized protein</fullName>
    </submittedName>
</protein>
<dbReference type="STRING" id="760192.Halhy_2544"/>
<organism evidence="1 2">
    <name type="scientific">Haliscomenobacter hydrossis (strain ATCC 27775 / DSM 1100 / LMG 10767 / O)</name>
    <dbReference type="NCBI Taxonomy" id="760192"/>
    <lineage>
        <taxon>Bacteria</taxon>
        <taxon>Pseudomonadati</taxon>
        <taxon>Bacteroidota</taxon>
        <taxon>Saprospiria</taxon>
        <taxon>Saprospirales</taxon>
        <taxon>Haliscomenobacteraceae</taxon>
        <taxon>Haliscomenobacter</taxon>
    </lineage>
</organism>
<proteinExistence type="predicted"/>